<name>A0A0A3J7W9_9BACL</name>
<sequence>MSNRTYKLHPISAIINFLKGLKELIIPIGIIFISSTFNSQQTNEINFWSDIFPILIITVPVFFYLIFGIIKWWTFVYWFEDDELRSEYGLFVKKKRYIPFERIQSLNYKEGIFHQIFGLVQVMVETAGSTNGKPEVELTAVTKEAAKQIEIEMENAKRKARIKLNEEDSLIFESSSDSEISSKLIHKMSSKDLLLLATTSNSIGVVLAGIVALLSQFSEYIPLDLIFEEVSAFIQFGFLVILGMIFIGLVFAWIASVGLTFLSYYDFKIVEENDRIIVTRGLLEKKKIAIPVKRIQAIKIVENPIRQLFGLASVSIESAGGGYGEKEKKIILFPLIRKKELYPLLGELFPQFDLGLNLTKPPSKAKSFFYRIDFIWVLPLVALLSYFYYPYGLLSILLVVPVVLLGLWQYRTAGYAILNNQLTLVYRIFSRVTFLTEKKRIQVIGRRQSYFQKRNELASIQATVMSGVMGATAKVAHLKIEDADKVFKWFQSK</sequence>
<keyword evidence="1" id="KW-0175">Coiled coil</keyword>
<dbReference type="PIRSF" id="PIRSF026631">
    <property type="entry name" value="UCP026631"/>
    <property type="match status" value="1"/>
</dbReference>
<keyword evidence="2" id="KW-1133">Transmembrane helix</keyword>
<dbReference type="OrthoDB" id="2195155at2"/>
<feature type="transmembrane region" description="Helical" evidence="2">
    <location>
        <begin position="234"/>
        <end position="265"/>
    </location>
</feature>
<dbReference type="Proteomes" id="UP000030595">
    <property type="component" value="Unassembled WGS sequence"/>
</dbReference>
<accession>A0A0A3J7W9</accession>
<gene>
    <name evidence="4" type="ORF">CD30_04440</name>
</gene>
<dbReference type="InterPro" id="IPR005182">
    <property type="entry name" value="YdbS-like_PH"/>
</dbReference>
<evidence type="ECO:0000256" key="1">
    <source>
        <dbReference type="SAM" id="Coils"/>
    </source>
</evidence>
<feature type="transmembrane region" description="Helical" evidence="2">
    <location>
        <begin position="193"/>
        <end position="214"/>
    </location>
</feature>
<feature type="coiled-coil region" evidence="1">
    <location>
        <begin position="139"/>
        <end position="166"/>
    </location>
</feature>
<feature type="transmembrane region" description="Helical" evidence="2">
    <location>
        <begin position="393"/>
        <end position="410"/>
    </location>
</feature>
<organism evidence="4 5">
    <name type="scientific">Ureibacillus massiliensis 4400831 = CIP 108448 = CCUG 49529</name>
    <dbReference type="NCBI Taxonomy" id="1211035"/>
    <lineage>
        <taxon>Bacteria</taxon>
        <taxon>Bacillati</taxon>
        <taxon>Bacillota</taxon>
        <taxon>Bacilli</taxon>
        <taxon>Bacillales</taxon>
        <taxon>Caryophanaceae</taxon>
        <taxon>Ureibacillus</taxon>
    </lineage>
</organism>
<keyword evidence="2" id="KW-0812">Transmembrane</keyword>
<evidence type="ECO:0000313" key="4">
    <source>
        <dbReference type="EMBL" id="KGR91830.1"/>
    </source>
</evidence>
<evidence type="ECO:0000256" key="2">
    <source>
        <dbReference type="SAM" id="Phobius"/>
    </source>
</evidence>
<keyword evidence="5" id="KW-1185">Reference proteome</keyword>
<feature type="transmembrane region" description="Helical" evidence="2">
    <location>
        <begin position="368"/>
        <end position="387"/>
    </location>
</feature>
<evidence type="ECO:0000259" key="3">
    <source>
        <dbReference type="Pfam" id="PF03703"/>
    </source>
</evidence>
<dbReference type="InterPro" id="IPR014529">
    <property type="entry name" value="UCP026631"/>
</dbReference>
<dbReference type="RefSeq" id="WP_036172860.1">
    <property type="nucleotide sequence ID" value="NZ_AVCZ01000004.1"/>
</dbReference>
<reference evidence="4 5" key="1">
    <citation type="submission" date="2014-02" db="EMBL/GenBank/DDBJ databases">
        <title>Draft genome sequence of Lysinibacillus massiliensis CCUG 49529.</title>
        <authorList>
            <person name="Zhang F."/>
            <person name="Wang G."/>
            <person name="Zhang L."/>
        </authorList>
    </citation>
    <scope>NUCLEOTIDE SEQUENCE [LARGE SCALE GENOMIC DNA]</scope>
    <source>
        <strain evidence="4 5">CCUG 49529</strain>
    </source>
</reference>
<dbReference type="EMBL" id="JPVQ01000004">
    <property type="protein sequence ID" value="KGR91830.1"/>
    <property type="molecule type" value="Genomic_DNA"/>
</dbReference>
<feature type="domain" description="YdbS-like PH" evidence="3">
    <location>
        <begin position="264"/>
        <end position="339"/>
    </location>
</feature>
<dbReference type="Pfam" id="PF03703">
    <property type="entry name" value="bPH_2"/>
    <property type="match status" value="3"/>
</dbReference>
<feature type="domain" description="YdbS-like PH" evidence="3">
    <location>
        <begin position="410"/>
        <end position="489"/>
    </location>
</feature>
<comment type="caution">
    <text evidence="4">The sequence shown here is derived from an EMBL/GenBank/DDBJ whole genome shotgun (WGS) entry which is preliminary data.</text>
</comment>
<dbReference type="eggNOG" id="COG3428">
    <property type="taxonomic scope" value="Bacteria"/>
</dbReference>
<feature type="transmembrane region" description="Helical" evidence="2">
    <location>
        <begin position="51"/>
        <end position="70"/>
    </location>
</feature>
<evidence type="ECO:0000313" key="5">
    <source>
        <dbReference type="Proteomes" id="UP000030595"/>
    </source>
</evidence>
<dbReference type="AlphaFoldDB" id="A0A0A3J7W9"/>
<dbReference type="PANTHER" id="PTHR34473:SF2">
    <property type="entry name" value="UPF0699 TRANSMEMBRANE PROTEIN YDBT"/>
    <property type="match status" value="1"/>
</dbReference>
<feature type="domain" description="YdbS-like PH" evidence="3">
    <location>
        <begin position="72"/>
        <end position="149"/>
    </location>
</feature>
<keyword evidence="2" id="KW-0472">Membrane</keyword>
<proteinExistence type="predicted"/>
<dbReference type="PANTHER" id="PTHR34473">
    <property type="entry name" value="UPF0699 TRANSMEMBRANE PROTEIN YDBS"/>
    <property type="match status" value="1"/>
</dbReference>
<feature type="transmembrane region" description="Helical" evidence="2">
    <location>
        <begin position="21"/>
        <end position="39"/>
    </location>
</feature>
<protein>
    <recommendedName>
        <fullName evidence="3">YdbS-like PH domain-containing protein</fullName>
    </recommendedName>
</protein>